<comment type="caution">
    <text evidence="3">The sequence shown here is derived from an EMBL/GenBank/DDBJ whole genome shotgun (WGS) entry which is preliminary data.</text>
</comment>
<accession>A0A2T4I1R9</accession>
<keyword evidence="2" id="KW-0472">Membrane</keyword>
<gene>
    <name evidence="3" type="ORF">CV103_08995</name>
</gene>
<feature type="transmembrane region" description="Helical" evidence="2">
    <location>
        <begin position="137"/>
        <end position="155"/>
    </location>
</feature>
<dbReference type="EMBL" id="PHHF01000040">
    <property type="protein sequence ID" value="PTD22948.1"/>
    <property type="molecule type" value="Genomic_DNA"/>
</dbReference>
<feature type="region of interest" description="Disordered" evidence="1">
    <location>
        <begin position="523"/>
        <end position="581"/>
    </location>
</feature>
<keyword evidence="2" id="KW-1133">Transmembrane helix</keyword>
<feature type="transmembrane region" description="Helical" evidence="2">
    <location>
        <begin position="327"/>
        <end position="346"/>
    </location>
</feature>
<feature type="transmembrane region" description="Helical" evidence="2">
    <location>
        <begin position="216"/>
        <end position="236"/>
    </location>
</feature>
<keyword evidence="2" id="KW-0812">Transmembrane</keyword>
<feature type="compositionally biased region" description="Gly residues" evidence="1">
    <location>
        <begin position="570"/>
        <end position="581"/>
    </location>
</feature>
<feature type="transmembrane region" description="Helical" evidence="2">
    <location>
        <begin position="270"/>
        <end position="287"/>
    </location>
</feature>
<sequence length="581" mass="62216">MILIRRFAIALAAILILAIAGWFRIRGTLAEPLWLDEAYSAYAAAKGFDFLWNIVPLYETHPPFYYSLLRLWTLGFGDSLAALRALGIACGLLTVPVTVLAAREAARLVRLPAMPVMLAAGLVAALSPALVEMAREVRPYPVLILVYAAALLALIRAARGVGAAGRIPRRPFAAYCACLLLVLWLHNLGPLYAAALGLASLLLIARPGLSRRDWALLIGGQALAGLLYLPGLLILIDQAPTWVKSTWLHFSTVNLVPRLAEIYVAQGTKGIVGGCLLLLGAIVLLALRRGGWRLAAALLVAALLPVAASIALSLLVAPVFIVRTMTAAAVPSLILIAIGMGGVFGLPGWLRRIAMVAAGVCLILLAGRMAVIDVRRRASPPMQDWYAAVRWLEQRYRPGDMVWAYPNEGALPFDYAVRDLGLRIATRPIPTPIPTLDGGPGAWNPTGSRGVFSLPADRLAAIADAPDARAVPTIWLLRLGANAYDKGDHLLDALDRTRVRVGDCESYPIDIIGLARLDVAGPPQIFPEDRAPCEPDDKPPVRHKMKSPPPRDGDGDRFSTKKKRAALSGRRGGPAGAGAAR</sequence>
<name>A0A2T4I1R9_9SPHN</name>
<evidence type="ECO:0000256" key="2">
    <source>
        <dbReference type="SAM" id="Phobius"/>
    </source>
</evidence>
<feature type="transmembrane region" description="Helical" evidence="2">
    <location>
        <begin position="167"/>
        <end position="185"/>
    </location>
</feature>
<evidence type="ECO:0000256" key="1">
    <source>
        <dbReference type="SAM" id="MobiDB-lite"/>
    </source>
</evidence>
<protein>
    <recommendedName>
        <fullName evidence="5">Glycosyltransferase RgtA/B/C/D-like domain-containing protein</fullName>
    </recommendedName>
</protein>
<feature type="transmembrane region" description="Helical" evidence="2">
    <location>
        <begin position="294"/>
        <end position="321"/>
    </location>
</feature>
<feature type="transmembrane region" description="Helical" evidence="2">
    <location>
        <begin position="113"/>
        <end position="131"/>
    </location>
</feature>
<organism evidence="3 4">
    <name type="scientific">Edaphosphingomonas fennica</name>
    <dbReference type="NCBI Taxonomy" id="114404"/>
    <lineage>
        <taxon>Bacteria</taxon>
        <taxon>Pseudomonadati</taxon>
        <taxon>Pseudomonadota</taxon>
        <taxon>Alphaproteobacteria</taxon>
        <taxon>Sphingomonadales</taxon>
        <taxon>Rhizorhabdaceae</taxon>
        <taxon>Edaphosphingomonas</taxon>
    </lineage>
</organism>
<feature type="compositionally biased region" description="Basic and acidic residues" evidence="1">
    <location>
        <begin position="527"/>
        <end position="540"/>
    </location>
</feature>
<keyword evidence="4" id="KW-1185">Reference proteome</keyword>
<feature type="compositionally biased region" description="Basic and acidic residues" evidence="1">
    <location>
        <begin position="549"/>
        <end position="559"/>
    </location>
</feature>
<proteinExistence type="predicted"/>
<feature type="transmembrane region" description="Helical" evidence="2">
    <location>
        <begin position="191"/>
        <end position="209"/>
    </location>
</feature>
<evidence type="ECO:0000313" key="4">
    <source>
        <dbReference type="Proteomes" id="UP000241206"/>
    </source>
</evidence>
<evidence type="ECO:0008006" key="5">
    <source>
        <dbReference type="Google" id="ProtNLM"/>
    </source>
</evidence>
<dbReference type="Proteomes" id="UP000241206">
    <property type="component" value="Unassembled WGS sequence"/>
</dbReference>
<reference evidence="3 4" key="1">
    <citation type="submission" date="2017-11" db="EMBL/GenBank/DDBJ databases">
        <title>Sphingomonas oleivorans sp. nov., isolated from oil-contaminated soil.</title>
        <authorList>
            <person name="Wang L."/>
            <person name="Chen L."/>
        </authorList>
    </citation>
    <scope>NUCLEOTIDE SEQUENCE [LARGE SCALE GENOMIC DNA]</scope>
    <source>
        <strain evidence="3 4">K101</strain>
    </source>
</reference>
<evidence type="ECO:0000313" key="3">
    <source>
        <dbReference type="EMBL" id="PTD22948.1"/>
    </source>
</evidence>
<feature type="transmembrane region" description="Helical" evidence="2">
    <location>
        <begin position="353"/>
        <end position="371"/>
    </location>
</feature>
<dbReference type="AlphaFoldDB" id="A0A2T4I1R9"/>
<feature type="transmembrane region" description="Helical" evidence="2">
    <location>
        <begin position="81"/>
        <end position="101"/>
    </location>
</feature>
<dbReference type="RefSeq" id="WP_107394700.1">
    <property type="nucleotide sequence ID" value="NZ_PHHF01000040.1"/>
</dbReference>